<gene>
    <name evidence="2" type="ORF">S01H4_53900</name>
</gene>
<reference evidence="2" key="1">
    <citation type="journal article" date="2014" name="Front. Microbiol.">
        <title>High frequency of phylogenetically diverse reductive dehalogenase-homologous genes in deep subseafloor sedimentary metagenomes.</title>
        <authorList>
            <person name="Kawai M."/>
            <person name="Futagami T."/>
            <person name="Toyoda A."/>
            <person name="Takaki Y."/>
            <person name="Nishi S."/>
            <person name="Hori S."/>
            <person name="Arai W."/>
            <person name="Tsubouchi T."/>
            <person name="Morono Y."/>
            <person name="Uchiyama I."/>
            <person name="Ito T."/>
            <person name="Fujiyama A."/>
            <person name="Inagaki F."/>
            <person name="Takami H."/>
        </authorList>
    </citation>
    <scope>NUCLEOTIDE SEQUENCE</scope>
    <source>
        <strain evidence="2">Expedition CK06-06</strain>
    </source>
</reference>
<feature type="transmembrane region" description="Helical" evidence="1">
    <location>
        <begin position="42"/>
        <end position="65"/>
    </location>
</feature>
<evidence type="ECO:0008006" key="3">
    <source>
        <dbReference type="Google" id="ProtNLM"/>
    </source>
</evidence>
<evidence type="ECO:0000256" key="1">
    <source>
        <dbReference type="SAM" id="Phobius"/>
    </source>
</evidence>
<evidence type="ECO:0000313" key="2">
    <source>
        <dbReference type="EMBL" id="GAH09175.1"/>
    </source>
</evidence>
<organism evidence="2">
    <name type="scientific">marine sediment metagenome</name>
    <dbReference type="NCBI Taxonomy" id="412755"/>
    <lineage>
        <taxon>unclassified sequences</taxon>
        <taxon>metagenomes</taxon>
        <taxon>ecological metagenomes</taxon>
    </lineage>
</organism>
<comment type="caution">
    <text evidence="2">The sequence shown here is derived from an EMBL/GenBank/DDBJ whole genome shotgun (WGS) entry which is preliminary data.</text>
</comment>
<name>X1DLM3_9ZZZZ</name>
<dbReference type="AlphaFoldDB" id="X1DLM3"/>
<proteinExistence type="predicted"/>
<protein>
    <recommendedName>
        <fullName evidence="3">LITAF domain-containing protein</fullName>
    </recommendedName>
</protein>
<keyword evidence="1" id="KW-1133">Transmembrane helix</keyword>
<keyword evidence="1" id="KW-0812">Transmembrane</keyword>
<sequence length="138" mass="16066">MIIKLEELEIEKSVISKNQLNFCPICKKYVEIKRKPFKDSVILIWTIVLIVTIGLATPVLIYLYFRRKKNRCKKCNNIVVIIPPGQDLTKTLELPKEMYLVPTEETHTGSVESEMETTEKIIEPKQAQVFLRLSQNLF</sequence>
<keyword evidence="1" id="KW-0472">Membrane</keyword>
<dbReference type="EMBL" id="BART01030960">
    <property type="protein sequence ID" value="GAH09175.1"/>
    <property type="molecule type" value="Genomic_DNA"/>
</dbReference>
<feature type="non-terminal residue" evidence="2">
    <location>
        <position position="138"/>
    </location>
</feature>
<accession>X1DLM3</accession>